<dbReference type="Proteomes" id="UP001431783">
    <property type="component" value="Unassembled WGS sequence"/>
</dbReference>
<dbReference type="EMBL" id="JARQZJ010000031">
    <property type="protein sequence ID" value="KAK9874470.1"/>
    <property type="molecule type" value="Genomic_DNA"/>
</dbReference>
<protein>
    <submittedName>
        <fullName evidence="2">Uncharacterized protein</fullName>
    </submittedName>
</protein>
<feature type="region of interest" description="Disordered" evidence="1">
    <location>
        <begin position="1179"/>
        <end position="1200"/>
    </location>
</feature>
<feature type="compositionally biased region" description="Basic and acidic residues" evidence="1">
    <location>
        <begin position="865"/>
        <end position="884"/>
    </location>
</feature>
<feature type="region of interest" description="Disordered" evidence="1">
    <location>
        <begin position="857"/>
        <end position="894"/>
    </location>
</feature>
<evidence type="ECO:0000313" key="2">
    <source>
        <dbReference type="EMBL" id="KAK9874470.1"/>
    </source>
</evidence>
<feature type="compositionally biased region" description="Polar residues" evidence="1">
    <location>
        <begin position="885"/>
        <end position="894"/>
    </location>
</feature>
<gene>
    <name evidence="2" type="ORF">WA026_002818</name>
</gene>
<accession>A0AAW1U0R5</accession>
<reference evidence="2 3" key="1">
    <citation type="submission" date="2023-03" db="EMBL/GenBank/DDBJ databases">
        <title>Genome insight into feeding habits of ladybird beetles.</title>
        <authorList>
            <person name="Li H.-S."/>
            <person name="Huang Y.-H."/>
            <person name="Pang H."/>
        </authorList>
    </citation>
    <scope>NUCLEOTIDE SEQUENCE [LARGE SCALE GENOMIC DNA]</scope>
    <source>
        <strain evidence="2">SYSU_2023b</strain>
        <tissue evidence="2">Whole body</tissue>
    </source>
</reference>
<organism evidence="2 3">
    <name type="scientific">Henosepilachna vigintioctopunctata</name>
    <dbReference type="NCBI Taxonomy" id="420089"/>
    <lineage>
        <taxon>Eukaryota</taxon>
        <taxon>Metazoa</taxon>
        <taxon>Ecdysozoa</taxon>
        <taxon>Arthropoda</taxon>
        <taxon>Hexapoda</taxon>
        <taxon>Insecta</taxon>
        <taxon>Pterygota</taxon>
        <taxon>Neoptera</taxon>
        <taxon>Endopterygota</taxon>
        <taxon>Coleoptera</taxon>
        <taxon>Polyphaga</taxon>
        <taxon>Cucujiformia</taxon>
        <taxon>Coccinelloidea</taxon>
        <taxon>Coccinellidae</taxon>
        <taxon>Epilachninae</taxon>
        <taxon>Epilachnini</taxon>
        <taxon>Henosepilachna</taxon>
    </lineage>
</organism>
<name>A0AAW1U0R5_9CUCU</name>
<sequence>MKSESSSLSEMPEGRRNSQPFTKQQEHRRIFGSLPNILDGLASDKNVAVKKKKRFKSSAHQKQLSLEEGKILNTLDKMYKEIDPNTPDDLLTTEQVVIRKLKTLYEDESSSYRPVAPRNKGDLAISKPLLDSVYSNPKLETIAKNPDMLCLENDRFSWMGHKKCTDDAPETSDTPPSLSGFREETNPNTFYNNEEQFQLKRYSSKEDLLDLFKDEETVYKSLKSKSKKRSSLKSSNSGSISNYSQKKRVSFDEKRNSCFTIKEFLTYESLEDIYKSIDPHVPEQQLTKEQRFALRVKTSCYNLGEKSELRKRPTFKKKKVTISWPTKESVMRNTKLRSIINDPIVRSVGEDAEEQETVELRNLKRMRKYLGDTNVVLRNSELYKRRPNICKNDSRLSTSLEDVSRKGRLIVDRPFSSMENLSSDSTDQMGKSGVQIEVTTNMLPAKSFASSFVFSSSSSSVDNSNENLMKKAEDAPVVFVEHFEPEEVKFREKTGVKIREMSANSIIRNSQLTDESEYTGRISFPDEEGLANKNSDSRVLSFSCVEMSDEHDNLHDKQSFQEVYPSVLVSVPQQYEVDKVIETFNETIGIAEFEAHKKEEQYTSVNIQSDDEKEELSMNQTVPDEFEKSISDAFSYLSNRISDISRESWEEEERMQVKAKYVDVVQEIKRKYSLQCPSDNSDEEEINIFSPNEGKIEVTKSSKEDNNICSSRLAARSEIFSNEKFVHDECKRSVKSDIFLGKPYLEEISLNIKENEQYIQKIQDQGNAYLPIEEKNFIKLIRQEHEEDFKEIDTLGYITDENIELNQKVHSQNNDSMQKVNSELCLVKMGKSADEPSEENLSEGSCDGLKHIVDTYKTKNINKPENVKKMQEQTKRTPHMDKRASNSGKDSQNQYLKSRASFTESSTLSAENQNDSSIEEKNVVELFKNLSKSEQDLISSLHERNSRPISAINIDDIAFIEAMKNKYLKHDNSPNAGHFDDSEICERVDVFSNSEINTSICENNSNSVRLIVGAESDCNKLCSSANDTKNISELINEFLMNERNIHLGAPEIYTLKENHDNEDKTFVTDDVYNEVGYESIVKLNNKEHNSVKCSVGYDIRNANYFEPEFISRKEVVISSPRNSNEHRNSSIITRKEENMPSVFLSSLKNSLTNSSLDSISYEPVYENYLELQKRQQKNFDNIQRKPKPLPRNLNSSSSEKREYICDKTDIRKKNMNTENVTSMKPKAYVSVNYVKVESENHEPLPNYSKVMEKTDDIIGMESKADSVLDRCLISYSNTTKRIESPSRTDVEKSSSDFVSDTHSSNILVRKTKKFIKEGDQMEEFDETVGVSNIELENVPDFGKFDKDRQLIPEDLIDYANSESKITLFNNESKETNEYFEPCSRPQTSRQSSTPFRLSCYGEDSNESFDLKTEVSHRKSSEMVAHLKEKFENLADEQNESKRTSITGKEYVEARRSNLPKLFKERDAYDLVFKTNSKYWFDNNSELERSDATIHQSTPNFEPSSSTTPLNITILDPVESKTNTNYQHLFESDTLLGRKPFHDGVGHLSELNLKTSIPCVDFTTLPTIEKESNASLFEYGLDTEVKTSGKSDGETIGCFPKKKPT</sequence>
<feature type="region of interest" description="Disordered" evidence="1">
    <location>
        <begin position="1"/>
        <end position="29"/>
    </location>
</feature>
<keyword evidence="3" id="KW-1185">Reference proteome</keyword>
<proteinExistence type="predicted"/>
<evidence type="ECO:0000313" key="3">
    <source>
        <dbReference type="Proteomes" id="UP001431783"/>
    </source>
</evidence>
<evidence type="ECO:0000256" key="1">
    <source>
        <dbReference type="SAM" id="MobiDB-lite"/>
    </source>
</evidence>
<feature type="region of interest" description="Disordered" evidence="1">
    <location>
        <begin position="165"/>
        <end position="189"/>
    </location>
</feature>
<comment type="caution">
    <text evidence="2">The sequence shown here is derived from an EMBL/GenBank/DDBJ whole genome shotgun (WGS) entry which is preliminary data.</text>
</comment>